<sequence length="189" mass="22938">MSRVTKVGLDFDGVVAYNPFRVIRAPITGFKRKILKKRGLKFFIPHNRWQQFLWRVLHESSIVPAPGLQLLREMVKERKIEAHLVTARFNFLNQNLERWLEKFRVRDLFTTVSVNNKNQQPHLFKQEIIKKYKFDYYIEDNLDVVEYLEKNNRVKICWIYNLVDKFLYRNRAGFGYLKKALQWIQDQEK</sequence>
<evidence type="ECO:0000313" key="1">
    <source>
        <dbReference type="EMBL" id="KKU56877.1"/>
    </source>
</evidence>
<reference evidence="1 2" key="1">
    <citation type="journal article" date="2015" name="Nature">
        <title>rRNA introns, odd ribosomes, and small enigmatic genomes across a large radiation of phyla.</title>
        <authorList>
            <person name="Brown C.T."/>
            <person name="Hug L.A."/>
            <person name="Thomas B.C."/>
            <person name="Sharon I."/>
            <person name="Castelle C.J."/>
            <person name="Singh A."/>
            <person name="Wilkins M.J."/>
            <person name="Williams K.H."/>
            <person name="Banfield J.F."/>
        </authorList>
    </citation>
    <scope>NUCLEOTIDE SEQUENCE [LARGE SCALE GENOMIC DNA]</scope>
</reference>
<dbReference type="EMBL" id="LCNM01000002">
    <property type="protein sequence ID" value="KKU56877.1"/>
    <property type="molecule type" value="Genomic_DNA"/>
</dbReference>
<dbReference type="Gene3D" id="3.40.50.1000">
    <property type="entry name" value="HAD superfamily/HAD-like"/>
    <property type="match status" value="1"/>
</dbReference>
<dbReference type="InterPro" id="IPR036412">
    <property type="entry name" value="HAD-like_sf"/>
</dbReference>
<dbReference type="Proteomes" id="UP000034607">
    <property type="component" value="Unassembled WGS sequence"/>
</dbReference>
<comment type="caution">
    <text evidence="1">The sequence shown here is derived from an EMBL/GenBank/DDBJ whole genome shotgun (WGS) entry which is preliminary data.</text>
</comment>
<accession>A0A0G1RIH6</accession>
<dbReference type="AlphaFoldDB" id="A0A0G1RIH6"/>
<dbReference type="InterPro" id="IPR023214">
    <property type="entry name" value="HAD_sf"/>
</dbReference>
<name>A0A0G1RIH6_9BACT</name>
<evidence type="ECO:0008006" key="3">
    <source>
        <dbReference type="Google" id="ProtNLM"/>
    </source>
</evidence>
<dbReference type="SUPFAM" id="SSF56784">
    <property type="entry name" value="HAD-like"/>
    <property type="match status" value="1"/>
</dbReference>
<protein>
    <recommendedName>
        <fullName evidence="3">Nucleotidase</fullName>
    </recommendedName>
</protein>
<organism evidence="1 2">
    <name type="scientific">Candidatus Amesbacteria bacterium GW2011_GWA2_47_11</name>
    <dbReference type="NCBI Taxonomy" id="1618357"/>
    <lineage>
        <taxon>Bacteria</taxon>
        <taxon>Candidatus Amesiibacteriota</taxon>
    </lineage>
</organism>
<evidence type="ECO:0000313" key="2">
    <source>
        <dbReference type="Proteomes" id="UP000034607"/>
    </source>
</evidence>
<gene>
    <name evidence="1" type="ORF">UX78_C0002G0057</name>
</gene>
<proteinExistence type="predicted"/>